<evidence type="ECO:0000256" key="7">
    <source>
        <dbReference type="RuleBase" id="RU003345"/>
    </source>
</evidence>
<keyword evidence="3" id="KW-0520">NAD</keyword>
<dbReference type="InterPro" id="IPR016163">
    <property type="entry name" value="Ald_DH_C"/>
</dbReference>
<dbReference type="GO" id="GO:0006081">
    <property type="term" value="P:aldehyde metabolic process"/>
    <property type="evidence" value="ECO:0007669"/>
    <property type="project" value="InterPro"/>
</dbReference>
<dbReference type="FunFam" id="3.40.309.10:FF:000025">
    <property type="entry name" value="Aldehyde dehydrogenase"/>
    <property type="match status" value="1"/>
</dbReference>
<dbReference type="GO" id="GO:0005737">
    <property type="term" value="C:cytoplasm"/>
    <property type="evidence" value="ECO:0007669"/>
    <property type="project" value="TreeGrafter"/>
</dbReference>
<sequence>MNDYRDNPYFELFSKQNENQFAVGNRTFKERFKTLDKLQRAIEVTYRTQIHEALKKDLGKPTVESELTEVYAIIGDIKFAKKNLYRWMRKQRVGTPLSLIGSSSYIKYEPKGVCLIISPWNFPFNLTFGPLVSAIAAGNTAIIKPSEMTPNCSELMAKIVADIFSEDEVAVVQGEVEASTELLKLPFNHIFFTGSPNVGKIVMKAASKHLASVTLELGGKSPTVVDKTADLDKAAKKILWAKFLNCGQICVAPDYVLVDEAIKDKFIAACKKWLSNFYNDNSKTSESYARIVTDKHFERLNTHLENAKSEKAKFEVGGQTDSESRYIEPTIISDLDPESSLLEEEIFGPILPIVTYKSLDMAIAYINSKPRPLALYIYSKSKSNTNRIIDNTRAGGTCINNSILHYANHELPFGGVNNSGIGKSHGFFGFKSFSNERAVMKQHTFGVTELLFPPYSGLKETLARITIKWF</sequence>
<dbReference type="InterPro" id="IPR029510">
    <property type="entry name" value="Ald_DH_CS_GLU"/>
</dbReference>
<dbReference type="InterPro" id="IPR015590">
    <property type="entry name" value="Aldehyde_DH_dom"/>
</dbReference>
<evidence type="ECO:0000313" key="10">
    <source>
        <dbReference type="Proteomes" id="UP000248054"/>
    </source>
</evidence>
<accession>A0A2V4X1Q4</accession>
<protein>
    <recommendedName>
        <fullName evidence="4">Aldehyde dehydrogenase</fullName>
    </recommendedName>
</protein>
<dbReference type="PROSITE" id="PS00070">
    <property type="entry name" value="ALDEHYDE_DEHYDR_CYS"/>
    <property type="match status" value="1"/>
</dbReference>
<dbReference type="PANTHER" id="PTHR43570">
    <property type="entry name" value="ALDEHYDE DEHYDROGENASE"/>
    <property type="match status" value="1"/>
</dbReference>
<dbReference type="InterPro" id="IPR016160">
    <property type="entry name" value="Ald_DH_CS_CYS"/>
</dbReference>
<dbReference type="SUPFAM" id="SSF53720">
    <property type="entry name" value="ALDH-like"/>
    <property type="match status" value="1"/>
</dbReference>
<dbReference type="CDD" id="cd07134">
    <property type="entry name" value="ALDH_AlkH-like"/>
    <property type="match status" value="1"/>
</dbReference>
<feature type="domain" description="Aldehyde dehydrogenase" evidence="8">
    <location>
        <begin position="22"/>
        <end position="438"/>
    </location>
</feature>
<reference evidence="9 10" key="1">
    <citation type="submission" date="2018-06" db="EMBL/GenBank/DDBJ databases">
        <title>Genomic Encyclopedia of Type Strains, Phase III (KMG-III): the genomes of soil and plant-associated and newly described type strains.</title>
        <authorList>
            <person name="Whitman W."/>
        </authorList>
    </citation>
    <scope>NUCLEOTIDE SEQUENCE [LARGE SCALE GENOMIC DNA]</scope>
    <source>
        <strain evidence="9 10">CECT 7945</strain>
    </source>
</reference>
<evidence type="ECO:0000256" key="5">
    <source>
        <dbReference type="PIRSR" id="PIRSR036492-1"/>
    </source>
</evidence>
<evidence type="ECO:0000256" key="2">
    <source>
        <dbReference type="ARBA" id="ARBA00023002"/>
    </source>
</evidence>
<organism evidence="9 10">
    <name type="scientific">Winogradskyella epiphytica</name>
    <dbReference type="NCBI Taxonomy" id="262005"/>
    <lineage>
        <taxon>Bacteria</taxon>
        <taxon>Pseudomonadati</taxon>
        <taxon>Bacteroidota</taxon>
        <taxon>Flavobacteriia</taxon>
        <taxon>Flavobacteriales</taxon>
        <taxon>Flavobacteriaceae</taxon>
        <taxon>Winogradskyella</taxon>
    </lineage>
</organism>
<dbReference type="EMBL" id="QJTD01000001">
    <property type="protein sequence ID" value="PYE83598.1"/>
    <property type="molecule type" value="Genomic_DNA"/>
</dbReference>
<dbReference type="FunFam" id="3.40.605.10:FF:000004">
    <property type="entry name" value="Aldehyde dehydrogenase"/>
    <property type="match status" value="1"/>
</dbReference>
<dbReference type="Gene3D" id="3.40.309.10">
    <property type="entry name" value="Aldehyde Dehydrogenase, Chain A, domain 2"/>
    <property type="match status" value="1"/>
</dbReference>
<dbReference type="GO" id="GO:0004029">
    <property type="term" value="F:aldehyde dehydrogenase (NAD+) activity"/>
    <property type="evidence" value="ECO:0007669"/>
    <property type="project" value="TreeGrafter"/>
</dbReference>
<evidence type="ECO:0000256" key="6">
    <source>
        <dbReference type="PROSITE-ProRule" id="PRU10007"/>
    </source>
</evidence>
<keyword evidence="10" id="KW-1185">Reference proteome</keyword>
<evidence type="ECO:0000256" key="1">
    <source>
        <dbReference type="ARBA" id="ARBA00009986"/>
    </source>
</evidence>
<dbReference type="PIRSF" id="PIRSF036492">
    <property type="entry name" value="ALDH"/>
    <property type="match status" value="1"/>
</dbReference>
<dbReference type="Proteomes" id="UP000248054">
    <property type="component" value="Unassembled WGS sequence"/>
</dbReference>
<dbReference type="RefSeq" id="WP_110474740.1">
    <property type="nucleotide sequence ID" value="NZ_BMWQ01000001.1"/>
</dbReference>
<proteinExistence type="inferred from homology"/>
<evidence type="ECO:0000259" key="8">
    <source>
        <dbReference type="Pfam" id="PF00171"/>
    </source>
</evidence>
<comment type="caution">
    <text evidence="9">The sequence shown here is derived from an EMBL/GenBank/DDBJ whole genome shotgun (WGS) entry which is preliminary data.</text>
</comment>
<dbReference type="InterPro" id="IPR016162">
    <property type="entry name" value="Ald_DH_N"/>
</dbReference>
<keyword evidence="2 4" id="KW-0560">Oxidoreductase</keyword>
<evidence type="ECO:0000313" key="9">
    <source>
        <dbReference type="EMBL" id="PYE83598.1"/>
    </source>
</evidence>
<dbReference type="Pfam" id="PF00171">
    <property type="entry name" value="Aldedh"/>
    <property type="match status" value="1"/>
</dbReference>
<name>A0A2V4X1Q4_9FLAO</name>
<feature type="active site" evidence="5">
    <location>
        <position position="250"/>
    </location>
</feature>
<dbReference type="InterPro" id="IPR016161">
    <property type="entry name" value="Ald_DH/histidinol_DH"/>
</dbReference>
<comment type="similarity">
    <text evidence="1 4 7">Belongs to the aldehyde dehydrogenase family.</text>
</comment>
<dbReference type="PROSITE" id="PS00687">
    <property type="entry name" value="ALDEHYDE_DEHYDR_GLU"/>
    <property type="match status" value="1"/>
</dbReference>
<dbReference type="PANTHER" id="PTHR43570:SF20">
    <property type="entry name" value="ALDEHYDE DEHYDROGENASE ALDX-RELATED"/>
    <property type="match status" value="1"/>
</dbReference>
<feature type="active site" evidence="5 6">
    <location>
        <position position="216"/>
    </location>
</feature>
<evidence type="ECO:0000256" key="3">
    <source>
        <dbReference type="ARBA" id="ARBA00023027"/>
    </source>
</evidence>
<dbReference type="Gene3D" id="3.40.605.10">
    <property type="entry name" value="Aldehyde Dehydrogenase, Chain A, domain 1"/>
    <property type="match status" value="1"/>
</dbReference>
<dbReference type="AlphaFoldDB" id="A0A2V4X1Q4"/>
<dbReference type="OrthoDB" id="9762913at2"/>
<gene>
    <name evidence="9" type="ORF">DFQ11_1011036</name>
</gene>
<evidence type="ECO:0000256" key="4">
    <source>
        <dbReference type="PIRNR" id="PIRNR036492"/>
    </source>
</evidence>
<dbReference type="InterPro" id="IPR012394">
    <property type="entry name" value="Aldehyde_DH_NAD(P)"/>
</dbReference>